<keyword evidence="2" id="KW-1185">Reference proteome</keyword>
<gene>
    <name evidence="1" type="ORF">CRP01_33320</name>
</gene>
<dbReference type="EMBL" id="PDUD01000043">
    <property type="protein sequence ID" value="PHN02217.1"/>
    <property type="molecule type" value="Genomic_DNA"/>
</dbReference>
<reference evidence="1 2" key="1">
    <citation type="submission" date="2017-10" db="EMBL/GenBank/DDBJ databases">
        <title>The draft genome sequence of Lewinella nigricans NBRC 102662.</title>
        <authorList>
            <person name="Wang K."/>
        </authorList>
    </citation>
    <scope>NUCLEOTIDE SEQUENCE [LARGE SCALE GENOMIC DNA]</scope>
    <source>
        <strain evidence="1 2">NBRC 102662</strain>
    </source>
</reference>
<name>A0A2D0N181_FLAN2</name>
<dbReference type="PANTHER" id="PTHR38009">
    <property type="entry name" value="CONSERVED HYPOTHETICAL PHAGE TAIL PROTEIN"/>
    <property type="match status" value="1"/>
</dbReference>
<sequence>MADPTGKKENAIWPMPKFYFKVSWGSATISFSEVSGLDTEAQIIEYRHGDSPVHLPIKMPGIQKVSNVTMKRGVFVGDNKFFDWFSQIKLNTITKGREKVTIQLLNETGKPTMIWELNNAWPTKITSTDMKSDGNEAAIDTIEIAYETLIIKNKNNP</sequence>
<proteinExistence type="predicted"/>
<dbReference type="NCBIfam" id="TIGR02241">
    <property type="entry name" value="conserved hypothetical phage tail region protein"/>
    <property type="match status" value="1"/>
</dbReference>
<dbReference type="InterPro" id="IPR011747">
    <property type="entry name" value="CHP02241"/>
</dbReference>
<organism evidence="1 2">
    <name type="scientific">Flavilitoribacter nigricans (strain ATCC 23147 / DSM 23189 / NBRC 102662 / NCIMB 1420 / SS-2)</name>
    <name type="common">Lewinella nigricans</name>
    <dbReference type="NCBI Taxonomy" id="1122177"/>
    <lineage>
        <taxon>Bacteria</taxon>
        <taxon>Pseudomonadati</taxon>
        <taxon>Bacteroidota</taxon>
        <taxon>Saprospiria</taxon>
        <taxon>Saprospirales</taxon>
        <taxon>Lewinellaceae</taxon>
        <taxon>Flavilitoribacter</taxon>
    </lineage>
</organism>
<evidence type="ECO:0000313" key="1">
    <source>
        <dbReference type="EMBL" id="PHN02217.1"/>
    </source>
</evidence>
<dbReference type="Proteomes" id="UP000223913">
    <property type="component" value="Unassembled WGS sequence"/>
</dbReference>
<comment type="caution">
    <text evidence="1">The sequence shown here is derived from an EMBL/GenBank/DDBJ whole genome shotgun (WGS) entry which is preliminary data.</text>
</comment>
<evidence type="ECO:0000313" key="2">
    <source>
        <dbReference type="Proteomes" id="UP000223913"/>
    </source>
</evidence>
<dbReference type="GO" id="GO:0005198">
    <property type="term" value="F:structural molecule activity"/>
    <property type="evidence" value="ECO:0007669"/>
    <property type="project" value="InterPro"/>
</dbReference>
<dbReference type="PANTHER" id="PTHR38009:SF1">
    <property type="entry name" value="CONSERVED HYPOTHETICAL PHAGE TAIL PROTEIN"/>
    <property type="match status" value="1"/>
</dbReference>
<dbReference type="AlphaFoldDB" id="A0A2D0N181"/>
<dbReference type="InterPro" id="IPR010667">
    <property type="entry name" value="Phage_T4_Gp19"/>
</dbReference>
<protein>
    <submittedName>
        <fullName evidence="1">Phage tail protein</fullName>
    </submittedName>
</protein>
<dbReference type="Pfam" id="PF06841">
    <property type="entry name" value="Phage_T4_gp19"/>
    <property type="match status" value="1"/>
</dbReference>
<dbReference type="OrthoDB" id="73314at2"/>
<dbReference type="RefSeq" id="WP_099154408.1">
    <property type="nucleotide sequence ID" value="NZ_PDUD01000043.1"/>
</dbReference>
<accession>A0A2D0N181</accession>